<name>A0A1H3EPJ5_ALLWA</name>
<proteinExistence type="predicted"/>
<dbReference type="EMBL" id="FNOW01000014">
    <property type="protein sequence ID" value="SDX80703.1"/>
    <property type="molecule type" value="Genomic_DNA"/>
</dbReference>
<dbReference type="InterPro" id="IPR002123">
    <property type="entry name" value="Plipid/glycerol_acylTrfase"/>
</dbReference>
<dbReference type="SUPFAM" id="SSF69593">
    <property type="entry name" value="Glycerol-3-phosphate (1)-acyltransferase"/>
    <property type="match status" value="1"/>
</dbReference>
<keyword evidence="2 6" id="KW-0808">Transferase</keyword>
<dbReference type="STRING" id="61595.SAMN05421644_11425"/>
<keyword evidence="4" id="KW-0472">Membrane</keyword>
<evidence type="ECO:0000259" key="5">
    <source>
        <dbReference type="SMART" id="SM00563"/>
    </source>
</evidence>
<dbReference type="CDD" id="cd07989">
    <property type="entry name" value="LPLAT_AGPAT-like"/>
    <property type="match status" value="1"/>
</dbReference>
<dbReference type="PANTHER" id="PTHR10434">
    <property type="entry name" value="1-ACYL-SN-GLYCEROL-3-PHOSPHATE ACYLTRANSFERASE"/>
    <property type="match status" value="1"/>
</dbReference>
<dbReference type="OrthoDB" id="9812274at2"/>
<evidence type="ECO:0000313" key="7">
    <source>
        <dbReference type="Proteomes" id="UP000198672"/>
    </source>
</evidence>
<dbReference type="PANTHER" id="PTHR10434:SF40">
    <property type="entry name" value="1-ACYL-SN-GLYCEROL-3-PHOSPHATE ACYLTRANSFERASE"/>
    <property type="match status" value="1"/>
</dbReference>
<evidence type="ECO:0000256" key="1">
    <source>
        <dbReference type="ARBA" id="ARBA00005189"/>
    </source>
</evidence>
<dbReference type="GO" id="GO:0003841">
    <property type="term" value="F:1-acylglycerol-3-phosphate O-acyltransferase activity"/>
    <property type="evidence" value="ECO:0007669"/>
    <property type="project" value="TreeGrafter"/>
</dbReference>
<comment type="pathway">
    <text evidence="1">Lipid metabolism.</text>
</comment>
<keyword evidence="3 6" id="KW-0012">Acyltransferase</keyword>
<evidence type="ECO:0000313" key="6">
    <source>
        <dbReference type="EMBL" id="SDX80703.1"/>
    </source>
</evidence>
<keyword evidence="7" id="KW-1185">Reference proteome</keyword>
<dbReference type="SMART" id="SM00563">
    <property type="entry name" value="PlsC"/>
    <property type="match status" value="1"/>
</dbReference>
<keyword evidence="4" id="KW-1133">Transmembrane helix</keyword>
<accession>A0A1H3EPJ5</accession>
<protein>
    <submittedName>
        <fullName evidence="6">1-acyl-sn-glycerol-3-phosphate acyltransferase</fullName>
    </submittedName>
</protein>
<dbReference type="AlphaFoldDB" id="A0A1H3EPJ5"/>
<dbReference type="Proteomes" id="UP000198672">
    <property type="component" value="Unassembled WGS sequence"/>
</dbReference>
<feature type="transmembrane region" description="Helical" evidence="4">
    <location>
        <begin position="7"/>
        <end position="28"/>
    </location>
</feature>
<sequence length="235" mass="26206">MIVLRSLLFQLILIGSSVSYSLLILAFGSGDSGQRGPRLARSWAQFNLTALKLLCGLEYRIHGREHLQRKNAIVLCKHQSAWEILALRALLPIEQSWVLKQELLRIPIFGHALQRLSPIPIDRAAGRREITRLMREGGAQLERGHWVVIFPEGTRVAPGTQGSYNIGGALLAERSGYPIVPMTHNAGVFWGRQRLLKRPGTIDLVIGPTIATQGRKATEINAEVERWIEETLATL</sequence>
<dbReference type="GO" id="GO:0006654">
    <property type="term" value="P:phosphatidic acid biosynthetic process"/>
    <property type="evidence" value="ECO:0007669"/>
    <property type="project" value="TreeGrafter"/>
</dbReference>
<dbReference type="Pfam" id="PF01553">
    <property type="entry name" value="Acyltransferase"/>
    <property type="match status" value="1"/>
</dbReference>
<organism evidence="6 7">
    <name type="scientific">Allochromatium warmingii</name>
    <name type="common">Chromatium warmingii</name>
    <dbReference type="NCBI Taxonomy" id="61595"/>
    <lineage>
        <taxon>Bacteria</taxon>
        <taxon>Pseudomonadati</taxon>
        <taxon>Pseudomonadota</taxon>
        <taxon>Gammaproteobacteria</taxon>
        <taxon>Chromatiales</taxon>
        <taxon>Chromatiaceae</taxon>
        <taxon>Allochromatium</taxon>
    </lineage>
</organism>
<evidence type="ECO:0000256" key="4">
    <source>
        <dbReference type="SAM" id="Phobius"/>
    </source>
</evidence>
<feature type="domain" description="Phospholipid/glycerol acyltransferase" evidence="5">
    <location>
        <begin position="72"/>
        <end position="187"/>
    </location>
</feature>
<gene>
    <name evidence="6" type="ORF">SAMN05421644_11425</name>
</gene>
<keyword evidence="4" id="KW-0812">Transmembrane</keyword>
<reference evidence="7" key="1">
    <citation type="submission" date="2016-10" db="EMBL/GenBank/DDBJ databases">
        <authorList>
            <person name="Varghese N."/>
            <person name="Submissions S."/>
        </authorList>
    </citation>
    <scope>NUCLEOTIDE SEQUENCE [LARGE SCALE GENOMIC DNA]</scope>
    <source>
        <strain evidence="7">DSM 173</strain>
    </source>
</reference>
<evidence type="ECO:0000256" key="2">
    <source>
        <dbReference type="ARBA" id="ARBA00022679"/>
    </source>
</evidence>
<evidence type="ECO:0000256" key="3">
    <source>
        <dbReference type="ARBA" id="ARBA00023315"/>
    </source>
</evidence>